<feature type="active site" evidence="15">
    <location>
        <position position="160"/>
    </location>
</feature>
<evidence type="ECO:0000256" key="16">
    <source>
        <dbReference type="SAM" id="SignalP"/>
    </source>
</evidence>
<comment type="catalytic activity">
    <reaction evidence="1">
        <text>Hydrolysis of proteins and small molecule substrates at -Asn-|-Xaa- bonds.</text>
        <dbReference type="EC" id="3.4.22.34"/>
    </reaction>
</comment>
<keyword evidence="8" id="KW-0341">Growth regulation</keyword>
<evidence type="ECO:0000256" key="13">
    <source>
        <dbReference type="ARBA" id="ARBA00023157"/>
    </source>
</evidence>
<comment type="similarity">
    <text evidence="4">Belongs to the peptidase C13 family.</text>
</comment>
<evidence type="ECO:0000256" key="10">
    <source>
        <dbReference type="ARBA" id="ARBA00022729"/>
    </source>
</evidence>
<sequence>MSSLGHLHVLVFLYALLFYSADSRKPQLLHDTGSEDGAKGTRWAVLVAGSNNYYNYRHQADICHAYQVLRKGGLKDENIIVLMYDDIAFNPENPRPGVIINRPDGANVYEGVPKDYNGEAVNAKNFLNVILGNESGITGGSGKVVKSGPNDNIFIYYADHGAPGLLTMPSGEDIHANKFIEVLEKMHKLKRYKKMVIYVEACESGSMFEGILKTNLNIFAVTAANASENSYGIYCGGENPPPPPEYQGVCLGDSFSVSWLEDSELHDMSKETLKQQYQVVKRRTGSDAEPGMSSHVSCFGSEEILKDYLVSYIGTNPENENLTSAGFTASPISSSSLVNTRYIPLLYLQSKIQTSPLESPERQEAQKKLFEEMNHRKQIDKNIVEILRLSLKQTNVLNLLTSTRTTGQPLVDDWDCFKTLVNSFKNHCGATMDYGLKYTGACQYLQYGSGCESNDNNFKKIFTNTIFRLVLPSFESYSKMISLDFIVRLKNQEKRRNRRSETNIKASLLSGELSDGRRRARDQNGVPRGHLAVYVGDEMQRFVIPTKYLQYPEFKVLMDEVADEFGYEHEGGIHIPCEESVFEEILIRYMSCDKKK</sequence>
<evidence type="ECO:0000256" key="5">
    <source>
        <dbReference type="ARBA" id="ARBA00012628"/>
    </source>
</evidence>
<dbReference type="EMBL" id="JAAMPC010000006">
    <property type="protein sequence ID" value="KAG2306345.1"/>
    <property type="molecule type" value="Genomic_DNA"/>
</dbReference>
<protein>
    <recommendedName>
        <fullName evidence="5">legumain</fullName>
        <ecNumber evidence="5">3.4.22.34</ecNumber>
    </recommendedName>
</protein>
<keyword evidence="14" id="KW-0325">Glycoprotein</keyword>
<keyword evidence="10 16" id="KW-0732">Signal</keyword>
<evidence type="ECO:0000256" key="1">
    <source>
        <dbReference type="ARBA" id="ARBA00000810"/>
    </source>
</evidence>
<dbReference type="InterPro" id="IPR048501">
    <property type="entry name" value="Legum_prodom"/>
</dbReference>
<evidence type="ECO:0000256" key="9">
    <source>
        <dbReference type="ARBA" id="ARBA00022670"/>
    </source>
</evidence>
<dbReference type="FunFam" id="3.40.50.1460:FF:000005">
    <property type="entry name" value="Vacuolar-processing enzyme beta-isozyme"/>
    <property type="match status" value="1"/>
</dbReference>
<keyword evidence="12" id="KW-0788">Thiol protease</keyword>
<name>A0A8X7V7K1_BRACI</name>
<feature type="active site" description="Nucleophile" evidence="15">
    <location>
        <position position="202"/>
    </location>
</feature>
<evidence type="ECO:0000256" key="15">
    <source>
        <dbReference type="PIRSR" id="PIRSR019663-1"/>
    </source>
</evidence>
<feature type="signal peptide" evidence="16">
    <location>
        <begin position="1"/>
        <end position="23"/>
    </location>
</feature>
<evidence type="ECO:0000256" key="7">
    <source>
        <dbReference type="ARBA" id="ARBA00022554"/>
    </source>
</evidence>
<dbReference type="Pfam" id="PF01650">
    <property type="entry name" value="Peptidase_C13"/>
    <property type="match status" value="1"/>
</dbReference>
<keyword evidence="11" id="KW-0378">Hydrolase</keyword>
<keyword evidence="6" id="KW-0217">Developmental protein</keyword>
<evidence type="ECO:0000256" key="3">
    <source>
        <dbReference type="ARBA" id="ARBA00006974"/>
    </source>
</evidence>
<dbReference type="Pfam" id="PF02519">
    <property type="entry name" value="Auxin_inducible"/>
    <property type="match status" value="1"/>
</dbReference>
<gene>
    <name evidence="18" type="ORF">Bca52824_026093</name>
</gene>
<evidence type="ECO:0000256" key="2">
    <source>
        <dbReference type="ARBA" id="ARBA00004116"/>
    </source>
</evidence>
<dbReference type="GO" id="GO:0006624">
    <property type="term" value="P:vacuolar protein processing"/>
    <property type="evidence" value="ECO:0007669"/>
    <property type="project" value="TreeGrafter"/>
</dbReference>
<dbReference type="GO" id="GO:0004197">
    <property type="term" value="F:cysteine-type endopeptidase activity"/>
    <property type="evidence" value="ECO:0007669"/>
    <property type="project" value="UniProtKB-EC"/>
</dbReference>
<dbReference type="GO" id="GO:0005773">
    <property type="term" value="C:vacuole"/>
    <property type="evidence" value="ECO:0007669"/>
    <property type="project" value="UniProtKB-SubCell"/>
</dbReference>
<proteinExistence type="inferred from homology"/>
<dbReference type="PANTHER" id="PTHR12000">
    <property type="entry name" value="HEMOGLOBINASE FAMILY MEMBER"/>
    <property type="match status" value="1"/>
</dbReference>
<evidence type="ECO:0000256" key="6">
    <source>
        <dbReference type="ARBA" id="ARBA00022473"/>
    </source>
</evidence>
<keyword evidence="13" id="KW-1015">Disulfide bond</keyword>
<dbReference type="GO" id="GO:0051603">
    <property type="term" value="P:proteolysis involved in protein catabolic process"/>
    <property type="evidence" value="ECO:0007669"/>
    <property type="project" value="InterPro"/>
</dbReference>
<comment type="subcellular location">
    <subcellularLocation>
        <location evidence="2">Vacuole</location>
    </subcellularLocation>
</comment>
<evidence type="ECO:0000256" key="11">
    <source>
        <dbReference type="ARBA" id="ARBA00022801"/>
    </source>
</evidence>
<dbReference type="InterPro" id="IPR003676">
    <property type="entry name" value="SAUR_fam"/>
</dbReference>
<dbReference type="PRINTS" id="PR00776">
    <property type="entry name" value="HEMOGLOBNASE"/>
</dbReference>
<dbReference type="PIRSF" id="PIRSF019663">
    <property type="entry name" value="Legumain"/>
    <property type="match status" value="1"/>
</dbReference>
<dbReference type="InterPro" id="IPR043577">
    <property type="entry name" value="AE"/>
</dbReference>
<evidence type="ECO:0000259" key="17">
    <source>
        <dbReference type="Pfam" id="PF20985"/>
    </source>
</evidence>
<dbReference type="Proteomes" id="UP000886595">
    <property type="component" value="Unassembled WGS sequence"/>
</dbReference>
<evidence type="ECO:0000256" key="12">
    <source>
        <dbReference type="ARBA" id="ARBA00022807"/>
    </source>
</evidence>
<dbReference type="FunFam" id="1.10.132.130:FF:000001">
    <property type="entry name" value="Vacuolar-processing enzyme beta-isozyme"/>
    <property type="match status" value="1"/>
</dbReference>
<feature type="chain" id="PRO_5036485617" description="legumain" evidence="16">
    <location>
        <begin position="24"/>
        <end position="596"/>
    </location>
</feature>
<comment type="caution">
    <text evidence="18">The sequence shown here is derived from an EMBL/GenBank/DDBJ whole genome shotgun (WGS) entry which is preliminary data.</text>
</comment>
<comment type="similarity">
    <text evidence="3">Belongs to the ARG7 family.</text>
</comment>
<keyword evidence="9" id="KW-0645">Protease</keyword>
<dbReference type="PIRSF" id="PIRSF500139">
    <property type="entry name" value="AE"/>
    <property type="match status" value="1"/>
</dbReference>
<dbReference type="OrthoDB" id="192611at2759"/>
<dbReference type="GO" id="GO:0009733">
    <property type="term" value="P:response to auxin"/>
    <property type="evidence" value="ECO:0007669"/>
    <property type="project" value="InterPro"/>
</dbReference>
<dbReference type="Pfam" id="PF20985">
    <property type="entry name" value="Legum_prodom"/>
    <property type="match status" value="1"/>
</dbReference>
<evidence type="ECO:0000313" key="18">
    <source>
        <dbReference type="EMBL" id="KAG2306345.1"/>
    </source>
</evidence>
<keyword evidence="19" id="KW-1185">Reference proteome</keyword>
<dbReference type="PANTHER" id="PTHR12000:SF29">
    <property type="entry name" value="VACUOLAR-PROCESSING ENZYME DELTA-ISOZYME"/>
    <property type="match status" value="1"/>
</dbReference>
<keyword evidence="7" id="KW-0926">Vacuole</keyword>
<evidence type="ECO:0000256" key="14">
    <source>
        <dbReference type="ARBA" id="ARBA00023180"/>
    </source>
</evidence>
<dbReference type="CDD" id="cd21115">
    <property type="entry name" value="legumain_C"/>
    <property type="match status" value="1"/>
</dbReference>
<organism evidence="18 19">
    <name type="scientific">Brassica carinata</name>
    <name type="common">Ethiopian mustard</name>
    <name type="synonym">Abyssinian cabbage</name>
    <dbReference type="NCBI Taxonomy" id="52824"/>
    <lineage>
        <taxon>Eukaryota</taxon>
        <taxon>Viridiplantae</taxon>
        <taxon>Streptophyta</taxon>
        <taxon>Embryophyta</taxon>
        <taxon>Tracheophyta</taxon>
        <taxon>Spermatophyta</taxon>
        <taxon>Magnoliopsida</taxon>
        <taxon>eudicotyledons</taxon>
        <taxon>Gunneridae</taxon>
        <taxon>Pentapetalae</taxon>
        <taxon>rosids</taxon>
        <taxon>malvids</taxon>
        <taxon>Brassicales</taxon>
        <taxon>Brassicaceae</taxon>
        <taxon>Brassiceae</taxon>
        <taxon>Brassica</taxon>
    </lineage>
</organism>
<evidence type="ECO:0000256" key="8">
    <source>
        <dbReference type="ARBA" id="ARBA00022604"/>
    </source>
</evidence>
<dbReference type="Gene3D" id="1.10.132.130">
    <property type="match status" value="1"/>
</dbReference>
<evidence type="ECO:0000256" key="4">
    <source>
        <dbReference type="ARBA" id="ARBA00009941"/>
    </source>
</evidence>
<dbReference type="AlphaFoldDB" id="A0A8X7V7K1"/>
<dbReference type="Gene3D" id="3.40.50.1460">
    <property type="match status" value="1"/>
</dbReference>
<dbReference type="InterPro" id="IPR046427">
    <property type="entry name" value="Legumain_prodom_sf"/>
</dbReference>
<dbReference type="InterPro" id="IPR001096">
    <property type="entry name" value="Peptidase_C13"/>
</dbReference>
<feature type="domain" description="Legumain prodomain" evidence="17">
    <location>
        <begin position="367"/>
        <end position="441"/>
    </location>
</feature>
<reference evidence="18 19" key="1">
    <citation type="submission" date="2020-02" db="EMBL/GenBank/DDBJ databases">
        <authorList>
            <person name="Ma Q."/>
            <person name="Huang Y."/>
            <person name="Song X."/>
            <person name="Pei D."/>
        </authorList>
    </citation>
    <scope>NUCLEOTIDE SEQUENCE [LARGE SCALE GENOMIC DNA]</scope>
    <source>
        <strain evidence="18">Sxm20200214</strain>
        <tissue evidence="18">Leaf</tissue>
    </source>
</reference>
<accession>A0A8X7V7K1</accession>
<evidence type="ECO:0000313" key="19">
    <source>
        <dbReference type="Proteomes" id="UP000886595"/>
    </source>
</evidence>
<dbReference type="EC" id="3.4.22.34" evidence="5"/>